<sequence length="79" mass="8089">MSQNNTNDTTPGPEPGTQYCSSGSSNETVGFLVASTLHMMGYPAHNTPNSDAPANSAPNATSDFDQSYIDRSGASGSSS</sequence>
<proteinExistence type="predicted"/>
<feature type="compositionally biased region" description="Low complexity" evidence="1">
    <location>
        <begin position="46"/>
        <end position="63"/>
    </location>
</feature>
<name>A0A423WIR7_CYTCH</name>
<organism evidence="2 3">
    <name type="scientific">Cytospora chrysosperma</name>
    <name type="common">Cytospora canker fungus</name>
    <name type="synonym">Sphaeria chrysosperma</name>
    <dbReference type="NCBI Taxonomy" id="252740"/>
    <lineage>
        <taxon>Eukaryota</taxon>
        <taxon>Fungi</taxon>
        <taxon>Dikarya</taxon>
        <taxon>Ascomycota</taxon>
        <taxon>Pezizomycotina</taxon>
        <taxon>Sordariomycetes</taxon>
        <taxon>Sordariomycetidae</taxon>
        <taxon>Diaporthales</taxon>
        <taxon>Cytosporaceae</taxon>
        <taxon>Cytospora</taxon>
    </lineage>
</organism>
<keyword evidence="3" id="KW-1185">Reference proteome</keyword>
<gene>
    <name evidence="2" type="ORF">VSDG_01391</name>
</gene>
<accession>A0A423WIR7</accession>
<dbReference type="AlphaFoldDB" id="A0A423WIR7"/>
<protein>
    <submittedName>
        <fullName evidence="2">Uncharacterized protein</fullName>
    </submittedName>
</protein>
<reference evidence="2 3" key="1">
    <citation type="submission" date="2015-09" db="EMBL/GenBank/DDBJ databases">
        <title>Host preference determinants of Valsa canker pathogens revealed by comparative genomics.</title>
        <authorList>
            <person name="Yin Z."/>
            <person name="Huang L."/>
        </authorList>
    </citation>
    <scope>NUCLEOTIDE SEQUENCE [LARGE SCALE GENOMIC DNA]</scope>
    <source>
        <strain evidence="2 3">YSFL</strain>
    </source>
</reference>
<evidence type="ECO:0000313" key="2">
    <source>
        <dbReference type="EMBL" id="ROW03235.1"/>
    </source>
</evidence>
<feature type="compositionally biased region" description="Polar residues" evidence="1">
    <location>
        <begin position="1"/>
        <end position="10"/>
    </location>
</feature>
<evidence type="ECO:0000313" key="3">
    <source>
        <dbReference type="Proteomes" id="UP000284375"/>
    </source>
</evidence>
<dbReference type="EMBL" id="LJZO01000003">
    <property type="protein sequence ID" value="ROW03235.1"/>
    <property type="molecule type" value="Genomic_DNA"/>
</dbReference>
<evidence type="ECO:0000256" key="1">
    <source>
        <dbReference type="SAM" id="MobiDB-lite"/>
    </source>
</evidence>
<comment type="caution">
    <text evidence="2">The sequence shown here is derived from an EMBL/GenBank/DDBJ whole genome shotgun (WGS) entry which is preliminary data.</text>
</comment>
<feature type="region of interest" description="Disordered" evidence="1">
    <location>
        <begin position="1"/>
        <end position="26"/>
    </location>
</feature>
<dbReference type="Proteomes" id="UP000284375">
    <property type="component" value="Unassembled WGS sequence"/>
</dbReference>
<feature type="region of interest" description="Disordered" evidence="1">
    <location>
        <begin position="41"/>
        <end position="79"/>
    </location>
</feature>